<keyword evidence="7 10" id="KW-0472">Membrane</keyword>
<feature type="transmembrane region" description="Helical" evidence="10">
    <location>
        <begin position="227"/>
        <end position="253"/>
    </location>
</feature>
<sequence>MSGAKNHAYHILPPDIAPIMGALAGGVLAAGGIMWMHSAAYGGAVFFLGVALVLATMFLWWGKVLTEAKAGDHTPVVQLHLRYGMVLFIASEVMFFVGWFWAFFDYSLFPRPLLYDAATHTVSLVTDAGAAAASTWPPKGMEVIDAFRFPLLNTLILLLSGTTITWSHHALIHNQRGGALKGLWGLIGVGENDGVKKGLWLTIILGLIFSSIQAYEYSEAPFPFKGINYTSAFFMATGFHGFHVMIGTIFLIVNLMRVYRGDFTPRQHFGFEAAAWYWHFVDVVWIFLFATVYVWGGWGAPVHAG</sequence>
<comment type="similarity">
    <text evidence="2">Belongs to the cytochrome c oxidase subunit 3 family.</text>
</comment>
<gene>
    <name evidence="12" type="ORF">Q5H94_16745</name>
</gene>
<dbReference type="PANTHER" id="PTHR11403:SF7">
    <property type="entry name" value="CYTOCHROME C OXIDASE SUBUNIT 3"/>
    <property type="match status" value="1"/>
</dbReference>
<reference evidence="12" key="1">
    <citation type="submission" date="2023-07" db="EMBL/GenBank/DDBJ databases">
        <authorList>
            <person name="Kim M.K."/>
        </authorList>
    </citation>
    <scope>NUCLEOTIDE SEQUENCE</scope>
    <source>
        <strain evidence="12">CA1-15</strain>
    </source>
</reference>
<dbReference type="InterPro" id="IPR000298">
    <property type="entry name" value="Cyt_c_oxidase-like_su3"/>
</dbReference>
<evidence type="ECO:0000259" key="11">
    <source>
        <dbReference type="PROSITE" id="PS50253"/>
    </source>
</evidence>
<dbReference type="InterPro" id="IPR033945">
    <property type="entry name" value="Cyt_c_oxase_su3_dom"/>
</dbReference>
<feature type="transmembrane region" description="Helical" evidence="10">
    <location>
        <begin position="12"/>
        <end position="35"/>
    </location>
</feature>
<dbReference type="RefSeq" id="WP_304562427.1">
    <property type="nucleotide sequence ID" value="NZ_JAUQSZ010000012.1"/>
</dbReference>
<evidence type="ECO:0000256" key="1">
    <source>
        <dbReference type="ARBA" id="ARBA00004141"/>
    </source>
</evidence>
<name>A0ABT9A354_9SPHN</name>
<comment type="subcellular location">
    <subcellularLocation>
        <location evidence="1">Membrane</location>
        <topology evidence="1">Multi-pass membrane protein</topology>
    </subcellularLocation>
</comment>
<dbReference type="PROSITE" id="PS50253">
    <property type="entry name" value="COX3"/>
    <property type="match status" value="1"/>
</dbReference>
<evidence type="ECO:0000256" key="2">
    <source>
        <dbReference type="ARBA" id="ARBA00010581"/>
    </source>
</evidence>
<keyword evidence="6 10" id="KW-1133">Transmembrane helix</keyword>
<protein>
    <recommendedName>
        <fullName evidence="3">cytochrome-c oxidase</fullName>
        <ecNumber evidence="3">7.1.1.9</ecNumber>
    </recommendedName>
    <alternativeName>
        <fullName evidence="8">Cytochrome aa3 subunit 3</fullName>
    </alternativeName>
    <alternativeName>
        <fullName evidence="9">Cytochrome c oxidase polypeptide III</fullName>
    </alternativeName>
</protein>
<evidence type="ECO:0000313" key="13">
    <source>
        <dbReference type="Proteomes" id="UP001176468"/>
    </source>
</evidence>
<feature type="transmembrane region" description="Helical" evidence="10">
    <location>
        <begin position="274"/>
        <end position="295"/>
    </location>
</feature>
<evidence type="ECO:0000256" key="4">
    <source>
        <dbReference type="ARBA" id="ARBA00022692"/>
    </source>
</evidence>
<evidence type="ECO:0000256" key="8">
    <source>
        <dbReference type="ARBA" id="ARBA00031400"/>
    </source>
</evidence>
<dbReference type="InterPro" id="IPR013833">
    <property type="entry name" value="Cyt_c_oxidase_su3_a-hlx"/>
</dbReference>
<accession>A0ABT9A354</accession>
<dbReference type="InterPro" id="IPR024791">
    <property type="entry name" value="Cyt_c/ubiquinol_Oxase_su3"/>
</dbReference>
<organism evidence="12 13">
    <name type="scientific">Sphingomonas immobilis</name>
    <dbReference type="NCBI Taxonomy" id="3063997"/>
    <lineage>
        <taxon>Bacteria</taxon>
        <taxon>Pseudomonadati</taxon>
        <taxon>Pseudomonadota</taxon>
        <taxon>Alphaproteobacteria</taxon>
        <taxon>Sphingomonadales</taxon>
        <taxon>Sphingomonadaceae</taxon>
        <taxon>Sphingomonas</taxon>
    </lineage>
</organism>
<dbReference type="CDD" id="cd01665">
    <property type="entry name" value="Cyt_c_Oxidase_III"/>
    <property type="match status" value="1"/>
</dbReference>
<evidence type="ECO:0000256" key="6">
    <source>
        <dbReference type="ARBA" id="ARBA00022989"/>
    </source>
</evidence>
<dbReference type="Gene3D" id="1.10.287.70">
    <property type="match status" value="1"/>
</dbReference>
<dbReference type="EMBL" id="JAUQSZ010000012">
    <property type="protein sequence ID" value="MDO7843978.1"/>
    <property type="molecule type" value="Genomic_DNA"/>
</dbReference>
<dbReference type="PANTHER" id="PTHR11403">
    <property type="entry name" value="CYTOCHROME C OXIDASE SUBUNIT III"/>
    <property type="match status" value="1"/>
</dbReference>
<keyword evidence="5" id="KW-1278">Translocase</keyword>
<keyword evidence="4 10" id="KW-0812">Transmembrane</keyword>
<feature type="domain" description="Heme-copper oxidase subunit III family profile" evidence="11">
    <location>
        <begin position="5"/>
        <end position="297"/>
    </location>
</feature>
<dbReference type="Pfam" id="PF00510">
    <property type="entry name" value="COX3"/>
    <property type="match status" value="1"/>
</dbReference>
<feature type="transmembrane region" description="Helical" evidence="10">
    <location>
        <begin position="41"/>
        <end position="62"/>
    </location>
</feature>
<dbReference type="SUPFAM" id="SSF81452">
    <property type="entry name" value="Cytochrome c oxidase subunit III-like"/>
    <property type="match status" value="1"/>
</dbReference>
<evidence type="ECO:0000313" key="12">
    <source>
        <dbReference type="EMBL" id="MDO7843978.1"/>
    </source>
</evidence>
<feature type="transmembrane region" description="Helical" evidence="10">
    <location>
        <begin position="198"/>
        <end position="215"/>
    </location>
</feature>
<evidence type="ECO:0000256" key="5">
    <source>
        <dbReference type="ARBA" id="ARBA00022967"/>
    </source>
</evidence>
<comment type="caution">
    <text evidence="12">The sequence shown here is derived from an EMBL/GenBank/DDBJ whole genome shotgun (WGS) entry which is preliminary data.</text>
</comment>
<keyword evidence="13" id="KW-1185">Reference proteome</keyword>
<proteinExistence type="inferred from homology"/>
<dbReference type="Proteomes" id="UP001176468">
    <property type="component" value="Unassembled WGS sequence"/>
</dbReference>
<dbReference type="EC" id="7.1.1.9" evidence="3"/>
<evidence type="ECO:0000256" key="7">
    <source>
        <dbReference type="ARBA" id="ARBA00023136"/>
    </source>
</evidence>
<feature type="transmembrane region" description="Helical" evidence="10">
    <location>
        <begin position="83"/>
        <end position="104"/>
    </location>
</feature>
<evidence type="ECO:0000256" key="3">
    <source>
        <dbReference type="ARBA" id="ARBA00012949"/>
    </source>
</evidence>
<dbReference type="InterPro" id="IPR035973">
    <property type="entry name" value="Cyt_c_oxidase_su3-like_sf"/>
</dbReference>
<evidence type="ECO:0000256" key="9">
    <source>
        <dbReference type="ARBA" id="ARBA00031625"/>
    </source>
</evidence>
<dbReference type="Gene3D" id="1.20.120.80">
    <property type="entry name" value="Cytochrome c oxidase, subunit III, four-helix bundle"/>
    <property type="match status" value="1"/>
</dbReference>
<evidence type="ECO:0000256" key="10">
    <source>
        <dbReference type="SAM" id="Phobius"/>
    </source>
</evidence>